<evidence type="ECO:0000256" key="3">
    <source>
        <dbReference type="ARBA" id="ARBA00022448"/>
    </source>
</evidence>
<organism evidence="6 7">
    <name type="scientific">Ferrovibrio terrae</name>
    <dbReference type="NCBI Taxonomy" id="2594003"/>
    <lineage>
        <taxon>Bacteria</taxon>
        <taxon>Pseudomonadati</taxon>
        <taxon>Pseudomonadota</taxon>
        <taxon>Alphaproteobacteria</taxon>
        <taxon>Rhodospirillales</taxon>
        <taxon>Rhodospirillaceae</taxon>
        <taxon>Ferrovibrio</taxon>
    </lineage>
</organism>
<name>A0A516H6A9_9PROT</name>
<dbReference type="GO" id="GO:1904680">
    <property type="term" value="F:peptide transmembrane transporter activity"/>
    <property type="evidence" value="ECO:0007669"/>
    <property type="project" value="TreeGrafter"/>
</dbReference>
<evidence type="ECO:0000313" key="6">
    <source>
        <dbReference type="EMBL" id="QDO99309.1"/>
    </source>
</evidence>
<dbReference type="OrthoDB" id="9803988at2"/>
<dbReference type="PANTHER" id="PTHR30290:SF9">
    <property type="entry name" value="OLIGOPEPTIDE-BINDING PROTEIN APPA"/>
    <property type="match status" value="1"/>
</dbReference>
<dbReference type="PROSITE" id="PS01040">
    <property type="entry name" value="SBP_BACTERIAL_5"/>
    <property type="match status" value="1"/>
</dbReference>
<gene>
    <name evidence="6" type="ORF">FNB15_19405</name>
</gene>
<evidence type="ECO:0000256" key="4">
    <source>
        <dbReference type="ARBA" id="ARBA00022729"/>
    </source>
</evidence>
<dbReference type="InterPro" id="IPR000914">
    <property type="entry name" value="SBP_5_dom"/>
</dbReference>
<evidence type="ECO:0000313" key="7">
    <source>
        <dbReference type="Proteomes" id="UP000317496"/>
    </source>
</evidence>
<dbReference type="RefSeq" id="WP_144258305.1">
    <property type="nucleotide sequence ID" value="NZ_CP041636.1"/>
</dbReference>
<evidence type="ECO:0000256" key="2">
    <source>
        <dbReference type="ARBA" id="ARBA00005695"/>
    </source>
</evidence>
<dbReference type="KEGG" id="fer:FNB15_19405"/>
<dbReference type="PANTHER" id="PTHR30290">
    <property type="entry name" value="PERIPLASMIC BINDING COMPONENT OF ABC TRANSPORTER"/>
    <property type="match status" value="1"/>
</dbReference>
<accession>A0A516H6A9</accession>
<keyword evidence="4" id="KW-0732">Signal</keyword>
<dbReference type="GO" id="GO:0030288">
    <property type="term" value="C:outer membrane-bounded periplasmic space"/>
    <property type="evidence" value="ECO:0007669"/>
    <property type="project" value="UniProtKB-ARBA"/>
</dbReference>
<dbReference type="GO" id="GO:0015833">
    <property type="term" value="P:peptide transport"/>
    <property type="evidence" value="ECO:0007669"/>
    <property type="project" value="TreeGrafter"/>
</dbReference>
<feature type="domain" description="Solute-binding protein family 5" evidence="5">
    <location>
        <begin position="72"/>
        <end position="439"/>
    </location>
</feature>
<keyword evidence="3" id="KW-0813">Transport</keyword>
<comment type="subcellular location">
    <subcellularLocation>
        <location evidence="1">Periplasm</location>
    </subcellularLocation>
</comment>
<evidence type="ECO:0000259" key="5">
    <source>
        <dbReference type="Pfam" id="PF00496"/>
    </source>
</evidence>
<dbReference type="Pfam" id="PF00496">
    <property type="entry name" value="SBP_bac_5"/>
    <property type="match status" value="1"/>
</dbReference>
<dbReference type="PIRSF" id="PIRSF002741">
    <property type="entry name" value="MppA"/>
    <property type="match status" value="1"/>
</dbReference>
<dbReference type="Gene3D" id="3.40.190.10">
    <property type="entry name" value="Periplasmic binding protein-like II"/>
    <property type="match status" value="1"/>
</dbReference>
<dbReference type="Proteomes" id="UP000317496">
    <property type="component" value="Chromosome"/>
</dbReference>
<protein>
    <submittedName>
        <fullName evidence="6">ABC transporter substrate-binding protein</fullName>
    </submittedName>
</protein>
<dbReference type="EMBL" id="CP041636">
    <property type="protein sequence ID" value="QDO99309.1"/>
    <property type="molecule type" value="Genomic_DNA"/>
</dbReference>
<dbReference type="CDD" id="cd08498">
    <property type="entry name" value="PBP2_NikA_DppA_OppA_like_2"/>
    <property type="match status" value="1"/>
</dbReference>
<dbReference type="InterPro" id="IPR039424">
    <property type="entry name" value="SBP_5"/>
</dbReference>
<reference evidence="6 7" key="1">
    <citation type="submission" date="2019-07" db="EMBL/GenBank/DDBJ databases">
        <title>Genome sequencing for Ferrovibrio sp. K5.</title>
        <authorList>
            <person name="Park S.-J."/>
        </authorList>
    </citation>
    <scope>NUCLEOTIDE SEQUENCE [LARGE SCALE GENOMIC DNA]</scope>
    <source>
        <strain evidence="6 7">K5</strain>
    </source>
</reference>
<proteinExistence type="inferred from homology"/>
<evidence type="ECO:0000256" key="1">
    <source>
        <dbReference type="ARBA" id="ARBA00004418"/>
    </source>
</evidence>
<dbReference type="InterPro" id="IPR030678">
    <property type="entry name" value="Peptide/Ni-bd"/>
</dbReference>
<dbReference type="Gene3D" id="3.90.76.10">
    <property type="entry name" value="Dipeptide-binding Protein, Domain 1"/>
    <property type="match status" value="1"/>
</dbReference>
<dbReference type="InterPro" id="IPR023765">
    <property type="entry name" value="SBP_5_CS"/>
</dbReference>
<dbReference type="GO" id="GO:0043190">
    <property type="term" value="C:ATP-binding cassette (ABC) transporter complex"/>
    <property type="evidence" value="ECO:0007669"/>
    <property type="project" value="InterPro"/>
</dbReference>
<keyword evidence="7" id="KW-1185">Reference proteome</keyword>
<comment type="similarity">
    <text evidence="2">Belongs to the bacterial solute-binding protein 5 family.</text>
</comment>
<dbReference type="AlphaFoldDB" id="A0A516H6A9"/>
<sequence>MTILDWRRLTVAAVFAAGVAGSVAWGAQAQDLRIGLSTELNSLDPHYFNLTVNNQIAYSIFNTLITQDETQKLTPGLAESWRAVNETTWEFKLRRGVKFHDGSPFTAADVAFSMARPAKVPNSPSPFTLFTRTASEVKVIDDFTVHFITKAPTPLLPNDLSRVAIMSSKAAKADVAEGMTTEALNQGQGLVGTGPYKFAEWTRGNRLVLVANPEYWGGKPKWGQVIYRPMSNDAARVAALLAGDVDMIENPPPADMKKLRENPNVKISDTVSNRLIYISLDQSEPTAGIPDAGDRNPLKDVRVRKALSMAINRDAITSRIMEGLGKPAGDFLPSPMFGTRPDAKPDAYNPDAAKKLLADAGYPNGFSITLGSPNNRYINDAEVAQAVASQWTRIGVKTKVEAVNATVFFKNRDEYKYSAGLVGWAAGTGEMSNPLRSIVATVSRDKGFGAANKTRYSNPQLDAIIEQAIGTVDNVKREALLQQGSKMALDDQALIPLHTEVTSWGLRKGFSYRARADQYTLANGVSKD</sequence>
<dbReference type="Gene3D" id="3.10.105.10">
    <property type="entry name" value="Dipeptide-binding Protein, Domain 3"/>
    <property type="match status" value="1"/>
</dbReference>
<dbReference type="SUPFAM" id="SSF53850">
    <property type="entry name" value="Periplasmic binding protein-like II"/>
    <property type="match status" value="1"/>
</dbReference>